<evidence type="ECO:0000256" key="5">
    <source>
        <dbReference type="ARBA" id="ARBA00022989"/>
    </source>
</evidence>
<feature type="transmembrane region" description="Helical" evidence="7">
    <location>
        <begin position="18"/>
        <end position="37"/>
    </location>
</feature>
<comment type="caution">
    <text evidence="9">The sequence shown here is derived from an EMBL/GenBank/DDBJ whole genome shotgun (WGS) entry which is preliminary data.</text>
</comment>
<name>A0ABS5DEI8_9PSEU</name>
<evidence type="ECO:0000313" key="9">
    <source>
        <dbReference type="EMBL" id="MBQ0924714.1"/>
    </source>
</evidence>
<evidence type="ECO:0000256" key="1">
    <source>
        <dbReference type="ARBA" id="ARBA00004651"/>
    </source>
</evidence>
<evidence type="ECO:0000256" key="4">
    <source>
        <dbReference type="ARBA" id="ARBA00022692"/>
    </source>
</evidence>
<dbReference type="RefSeq" id="WP_210970102.1">
    <property type="nucleotide sequence ID" value="NZ_JAGPXE010000004.1"/>
</dbReference>
<evidence type="ECO:0000259" key="8">
    <source>
        <dbReference type="Pfam" id="PF09335"/>
    </source>
</evidence>
<keyword evidence="4 7" id="KW-0812">Transmembrane</keyword>
<dbReference type="Pfam" id="PF09335">
    <property type="entry name" value="VTT_dom"/>
    <property type="match status" value="1"/>
</dbReference>
<gene>
    <name evidence="9" type="ORF">KBO27_12220</name>
</gene>
<evidence type="ECO:0000256" key="6">
    <source>
        <dbReference type="ARBA" id="ARBA00023136"/>
    </source>
</evidence>
<keyword evidence="3 7" id="KW-1003">Cell membrane</keyword>
<keyword evidence="10" id="KW-1185">Reference proteome</keyword>
<organism evidence="9 10">
    <name type="scientific">Saccharopolyspora endophytica</name>
    <dbReference type="NCBI Taxonomy" id="543886"/>
    <lineage>
        <taxon>Bacteria</taxon>
        <taxon>Bacillati</taxon>
        <taxon>Actinomycetota</taxon>
        <taxon>Actinomycetes</taxon>
        <taxon>Pseudonocardiales</taxon>
        <taxon>Pseudonocardiaceae</taxon>
        <taxon>Saccharopolyspora</taxon>
    </lineage>
</organism>
<accession>A0ABS5DEI8</accession>
<feature type="transmembrane region" description="Helical" evidence="7">
    <location>
        <begin position="178"/>
        <end position="197"/>
    </location>
</feature>
<dbReference type="InterPro" id="IPR032816">
    <property type="entry name" value="VTT_dom"/>
</dbReference>
<sequence length="220" mass="23254">MTFISDALAMIAGLPRPLLVLATGALVLGECTIGLGFLVPGEAGLLVASAAVNDLGFFLTLAGTVAVCAAIGDNIGFWLGRRYRLKMRETKVVRKLGQHHWDRAGTLLRRWGIGAVLVGRFLPVVRTLLPAAAGTSGMSYPRFFVSSVIGAVAWSATHVGIGWAAGASAKYVESMLGRASWVLAIAVVLVGVGVWAWKRRRPRSQVVTAETQAEDVETAA</sequence>
<keyword evidence="5 7" id="KW-1133">Transmembrane helix</keyword>
<keyword evidence="6 7" id="KW-0472">Membrane</keyword>
<comment type="similarity">
    <text evidence="2 7">Belongs to the DedA family.</text>
</comment>
<evidence type="ECO:0000256" key="2">
    <source>
        <dbReference type="ARBA" id="ARBA00010792"/>
    </source>
</evidence>
<reference evidence="9 10" key="1">
    <citation type="submission" date="2021-04" db="EMBL/GenBank/DDBJ databases">
        <title>Whole-genome sequencing of Saccharopolyspora endophytica KCTC 19397.</title>
        <authorList>
            <person name="Ay H."/>
            <person name="Saygin H."/>
            <person name="Sahin N."/>
        </authorList>
    </citation>
    <scope>NUCLEOTIDE SEQUENCE [LARGE SCALE GENOMIC DNA]</scope>
    <source>
        <strain evidence="9 10">KCTC 19397</strain>
    </source>
</reference>
<feature type="transmembrane region" description="Helical" evidence="7">
    <location>
        <begin position="143"/>
        <end position="166"/>
    </location>
</feature>
<evidence type="ECO:0000256" key="3">
    <source>
        <dbReference type="ARBA" id="ARBA00022475"/>
    </source>
</evidence>
<proteinExistence type="inferred from homology"/>
<protein>
    <submittedName>
        <fullName evidence="9">DedA family protein</fullName>
    </submittedName>
</protein>
<dbReference type="InterPro" id="IPR032818">
    <property type="entry name" value="DedA-like"/>
</dbReference>
<evidence type="ECO:0000256" key="7">
    <source>
        <dbReference type="RuleBase" id="RU367016"/>
    </source>
</evidence>
<dbReference type="Proteomes" id="UP000674084">
    <property type="component" value="Unassembled WGS sequence"/>
</dbReference>
<feature type="domain" description="VTT" evidence="8">
    <location>
        <begin position="43"/>
        <end position="163"/>
    </location>
</feature>
<feature type="transmembrane region" description="Helical" evidence="7">
    <location>
        <begin position="57"/>
        <end position="79"/>
    </location>
</feature>
<dbReference type="PANTHER" id="PTHR30353:SF15">
    <property type="entry name" value="INNER MEMBRANE PROTEIN YABI"/>
    <property type="match status" value="1"/>
</dbReference>
<evidence type="ECO:0000313" key="10">
    <source>
        <dbReference type="Proteomes" id="UP000674084"/>
    </source>
</evidence>
<dbReference type="EMBL" id="JAGPXE010000004">
    <property type="protein sequence ID" value="MBQ0924714.1"/>
    <property type="molecule type" value="Genomic_DNA"/>
</dbReference>
<comment type="subcellular location">
    <subcellularLocation>
        <location evidence="1 7">Cell membrane</location>
        <topology evidence="1 7">Multi-pass membrane protein</topology>
    </subcellularLocation>
</comment>
<dbReference type="PANTHER" id="PTHR30353">
    <property type="entry name" value="INNER MEMBRANE PROTEIN DEDA-RELATED"/>
    <property type="match status" value="1"/>
</dbReference>